<dbReference type="PANTHER" id="PTHR46704:SF9">
    <property type="entry name" value="BHLH DOMAIN-CONTAINING PROTEIN"/>
    <property type="match status" value="1"/>
</dbReference>
<keyword evidence="2" id="KW-1185">Reference proteome</keyword>
<dbReference type="OrthoDB" id="8060926at2759"/>
<reference evidence="1" key="1">
    <citation type="submission" date="2020-08" db="EMBL/GenBank/DDBJ databases">
        <title>Multicomponent nature underlies the extraordinary mechanical properties of spider dragline silk.</title>
        <authorList>
            <person name="Kono N."/>
            <person name="Nakamura H."/>
            <person name="Mori M."/>
            <person name="Yoshida Y."/>
            <person name="Ohtoshi R."/>
            <person name="Malay A.D."/>
            <person name="Moran D.A.P."/>
            <person name="Tomita M."/>
            <person name="Numata K."/>
            <person name="Arakawa K."/>
        </authorList>
    </citation>
    <scope>NUCLEOTIDE SEQUENCE</scope>
</reference>
<accession>A0A8X7CAZ3</accession>
<organism evidence="1 2">
    <name type="scientific">Trichonephila inaurata madagascariensis</name>
    <dbReference type="NCBI Taxonomy" id="2747483"/>
    <lineage>
        <taxon>Eukaryota</taxon>
        <taxon>Metazoa</taxon>
        <taxon>Ecdysozoa</taxon>
        <taxon>Arthropoda</taxon>
        <taxon>Chelicerata</taxon>
        <taxon>Arachnida</taxon>
        <taxon>Araneae</taxon>
        <taxon>Araneomorphae</taxon>
        <taxon>Entelegynae</taxon>
        <taxon>Araneoidea</taxon>
        <taxon>Nephilidae</taxon>
        <taxon>Trichonephila</taxon>
        <taxon>Trichonephila inaurata</taxon>
    </lineage>
</organism>
<evidence type="ECO:0000313" key="2">
    <source>
        <dbReference type="Proteomes" id="UP000886998"/>
    </source>
</evidence>
<proteinExistence type="predicted"/>
<gene>
    <name evidence="1" type="ORF">TNIN_74441</name>
</gene>
<protein>
    <submittedName>
        <fullName evidence="1">Uncharacterized protein</fullName>
    </submittedName>
</protein>
<evidence type="ECO:0000313" key="1">
    <source>
        <dbReference type="EMBL" id="GFY58234.1"/>
    </source>
</evidence>
<dbReference type="PANTHER" id="PTHR46704">
    <property type="entry name" value="CXC DOMAIN-CONTAINING PROTEIN-RELATED"/>
    <property type="match status" value="1"/>
</dbReference>
<name>A0A8X7CAZ3_9ARAC</name>
<dbReference type="Proteomes" id="UP000886998">
    <property type="component" value="Unassembled WGS sequence"/>
</dbReference>
<dbReference type="AlphaFoldDB" id="A0A8X7CAZ3"/>
<dbReference type="EMBL" id="BMAV01011956">
    <property type="protein sequence ID" value="GFY58234.1"/>
    <property type="molecule type" value="Genomic_DNA"/>
</dbReference>
<comment type="caution">
    <text evidence="1">The sequence shown here is derived from an EMBL/GenBank/DDBJ whole genome shotgun (WGS) entry which is preliminary data.</text>
</comment>
<sequence>MNLFFICNQPNYASLASKYYDNLMKVAETHPDLFEEFQKGFFGIKRTYKPFSKQPIDLVLEQTINAERCSQIIQFTNSISSRQRWALSHDIRSIYTIISYVYKDLDLQIEQDVTAELTNRNIKNNIKQLQAFTDSFDQLISPFDTELPKDLLINISSGKAASETVKKFLLNIEEHGKIKRKTFITEFEQDDSRFEKSIKKTQIDNFFIDYAKKIGGKLLEVRVQKDLFGRILGISIDHKADMAQKILHIP</sequence>